<evidence type="ECO:0000313" key="1">
    <source>
        <dbReference type="EMBL" id="GAG33118.1"/>
    </source>
</evidence>
<reference evidence="1" key="1">
    <citation type="journal article" date="2014" name="Front. Microbiol.">
        <title>High frequency of phylogenetically diverse reductive dehalogenase-homologous genes in deep subseafloor sedimentary metagenomes.</title>
        <authorList>
            <person name="Kawai M."/>
            <person name="Futagami T."/>
            <person name="Toyoda A."/>
            <person name="Takaki Y."/>
            <person name="Nishi S."/>
            <person name="Hori S."/>
            <person name="Arai W."/>
            <person name="Tsubouchi T."/>
            <person name="Morono Y."/>
            <person name="Uchiyama I."/>
            <person name="Ito T."/>
            <person name="Fujiyama A."/>
            <person name="Inagaki F."/>
            <person name="Takami H."/>
        </authorList>
    </citation>
    <scope>NUCLEOTIDE SEQUENCE</scope>
    <source>
        <strain evidence="1">Expedition CK06-06</strain>
    </source>
</reference>
<organism evidence="1">
    <name type="scientific">marine sediment metagenome</name>
    <dbReference type="NCBI Taxonomy" id="412755"/>
    <lineage>
        <taxon>unclassified sequences</taxon>
        <taxon>metagenomes</taxon>
        <taxon>ecological metagenomes</taxon>
    </lineage>
</organism>
<feature type="non-terminal residue" evidence="1">
    <location>
        <position position="1"/>
    </location>
</feature>
<sequence>DLSFSGLVHRVADLAGHENVHLRFWARLSSLQASGRAVVAVSSDGNEWQVVKEFTLAEGDGLYHLYDIDLSGIVASDSFSVAFYSQLAHLGSQWHLDDVEFVALAP</sequence>
<protein>
    <submittedName>
        <fullName evidence="1">Uncharacterized protein</fullName>
    </submittedName>
</protein>
<accession>X0X8X9</accession>
<dbReference type="AlphaFoldDB" id="X0X8X9"/>
<proteinExistence type="predicted"/>
<dbReference type="EMBL" id="BARS01049451">
    <property type="protein sequence ID" value="GAG33118.1"/>
    <property type="molecule type" value="Genomic_DNA"/>
</dbReference>
<name>X0X8X9_9ZZZZ</name>
<comment type="caution">
    <text evidence="1">The sequence shown here is derived from an EMBL/GenBank/DDBJ whole genome shotgun (WGS) entry which is preliminary data.</text>
</comment>
<gene>
    <name evidence="1" type="ORF">S01H1_73969</name>
</gene>